<dbReference type="FunFam" id="3.40.630.10:FF:000101">
    <property type="entry name" value="N-acetylated alpha-linked acidic dipeptidase like 1"/>
    <property type="match status" value="1"/>
</dbReference>
<proteinExistence type="inferred from homology"/>
<dbReference type="GO" id="GO:0004180">
    <property type="term" value="F:carboxypeptidase activity"/>
    <property type="evidence" value="ECO:0007669"/>
    <property type="project" value="TreeGrafter"/>
</dbReference>
<evidence type="ECO:0000259" key="2">
    <source>
        <dbReference type="Pfam" id="PF02225"/>
    </source>
</evidence>
<dbReference type="InterPro" id="IPR007484">
    <property type="entry name" value="Peptidase_M28"/>
</dbReference>
<accession>A0A9P6BC34</accession>
<dbReference type="InterPro" id="IPR007365">
    <property type="entry name" value="TFR-like_dimer_dom"/>
</dbReference>
<dbReference type="Pfam" id="PF04389">
    <property type="entry name" value="Peptidase_M28"/>
    <property type="match status" value="1"/>
</dbReference>
<reference evidence="5" key="1">
    <citation type="journal article" date="2020" name="Nat. Commun.">
        <title>Large-scale genome sequencing of mycorrhizal fungi provides insights into the early evolution of symbiotic traits.</title>
        <authorList>
            <person name="Miyauchi S."/>
            <person name="Kiss E."/>
            <person name="Kuo A."/>
            <person name="Drula E."/>
            <person name="Kohler A."/>
            <person name="Sanchez-Garcia M."/>
            <person name="Morin E."/>
            <person name="Andreopoulos B."/>
            <person name="Barry K.W."/>
            <person name="Bonito G."/>
            <person name="Buee M."/>
            <person name="Carver A."/>
            <person name="Chen C."/>
            <person name="Cichocki N."/>
            <person name="Clum A."/>
            <person name="Culley D."/>
            <person name="Crous P.W."/>
            <person name="Fauchery L."/>
            <person name="Girlanda M."/>
            <person name="Hayes R.D."/>
            <person name="Keri Z."/>
            <person name="LaButti K."/>
            <person name="Lipzen A."/>
            <person name="Lombard V."/>
            <person name="Magnuson J."/>
            <person name="Maillard F."/>
            <person name="Murat C."/>
            <person name="Nolan M."/>
            <person name="Ohm R.A."/>
            <person name="Pangilinan J."/>
            <person name="Pereira M.F."/>
            <person name="Perotto S."/>
            <person name="Peter M."/>
            <person name="Pfister S."/>
            <person name="Riley R."/>
            <person name="Sitrit Y."/>
            <person name="Stielow J.B."/>
            <person name="Szollosi G."/>
            <person name="Zifcakova L."/>
            <person name="Stursova M."/>
            <person name="Spatafora J.W."/>
            <person name="Tedersoo L."/>
            <person name="Vaario L.M."/>
            <person name="Yamada A."/>
            <person name="Yan M."/>
            <person name="Wang P."/>
            <person name="Xu J."/>
            <person name="Bruns T."/>
            <person name="Baldrian P."/>
            <person name="Vilgalys R."/>
            <person name="Dunand C."/>
            <person name="Henrissat B."/>
            <person name="Grigoriev I.V."/>
            <person name="Hibbett D."/>
            <person name="Nagy L.G."/>
            <person name="Martin F.M."/>
        </authorList>
    </citation>
    <scope>NUCLEOTIDE SEQUENCE</scope>
    <source>
        <strain evidence="5">UP504</strain>
    </source>
</reference>
<comment type="similarity">
    <text evidence="1">Belongs to the peptidase M28 family. M28B subfamily.</text>
</comment>
<dbReference type="PANTHER" id="PTHR10404">
    <property type="entry name" value="N-ACETYLATED-ALPHA-LINKED ACIDIC DIPEPTIDASE"/>
    <property type="match status" value="1"/>
</dbReference>
<dbReference type="EMBL" id="MU128909">
    <property type="protein sequence ID" value="KAF9521022.1"/>
    <property type="molecule type" value="Genomic_DNA"/>
</dbReference>
<dbReference type="Gene3D" id="3.50.30.30">
    <property type="match status" value="1"/>
</dbReference>
<dbReference type="Proteomes" id="UP000886523">
    <property type="component" value="Unassembled WGS sequence"/>
</dbReference>
<dbReference type="InterPro" id="IPR039373">
    <property type="entry name" value="Peptidase_M28B"/>
</dbReference>
<evidence type="ECO:0000259" key="3">
    <source>
        <dbReference type="Pfam" id="PF04253"/>
    </source>
</evidence>
<dbReference type="Pfam" id="PF04253">
    <property type="entry name" value="TFR_dimer"/>
    <property type="match status" value="1"/>
</dbReference>
<sequence length="860" mass="94775">MSEKLGDKAVDYAPIPLPTTSIDLPVKSRKSTIFRTIAVLALGAITFRIIHRCVKAHHKCHQPSSLADPDSRGHLTVKQAEQLFLAVPDTQRAIKTSKEYATLPHLAGSGQDFETAKSFLELLQTELSIPTPDELPVFNAGSEKSRHATLSIPSLSEPSAWIDTYFPVLNTPLGRALDIIGDDDQVIWKANLEESEEDGDPAGEYARTIGAWHGLSKEGEAIGKVVYVNYGRKEDFDHLLAAGVDLTGTIALARYGGIFRGLKIKAAEEAGAIGVLIYSDPRDDGSVTVGNGYKPYPEGPARNPYSVQRGTVAYISIYPGDPSTPGVPAYENATRSEGGNIPRIPSIPISWDNAKRILAEIDPDTPFELNGVPSKRRIRLMNQVKNAVTPIWNTMGVIPGHIKNEVIILGNHRDAWVNGAADPISGTVSVVEVIRGLGKLLREGWIPLRTIVIASWDAEEYGLVGSTEWGEDFSEWLQKYAVVYLNLDIGASGSGLSLGGSPSLAHLIRGIAESLPHPTDANRTLWDARQDSGTLLGPVSEWGIDHLLQKAQELEFSTDPYSTGVHALGSGSDYTVFLQRLGIASSDGGFRSTLHDPVYHYHSVYDSHQFQERYADPGFHRHVAIAKYLGLLTLRLTDSIILPINTTQYSLQLNSYLAKIESLAKASSITPVPDFSTLRTAIRRLQDASVKLDHDKAKAEKKFRKASRRLLRKAEKCKRLRRSKFRSFVKHIFGVRGTLAGAGPARREEDVHIVEKHTNPGRLPRKFLKARKAVVKANTKLKNFEKGFISSEGIKDREWFRVDLFLYQSSRRGAWKMEGYGADTFPAITDALDAKNSSWAGLEGIRLSKHINRLAEILED</sequence>
<dbReference type="CDD" id="cd02121">
    <property type="entry name" value="PA_GCPII_like"/>
    <property type="match status" value="1"/>
</dbReference>
<dbReference type="SUPFAM" id="SSF52025">
    <property type="entry name" value="PA domain"/>
    <property type="match status" value="1"/>
</dbReference>
<feature type="domain" description="PA" evidence="2">
    <location>
        <begin position="223"/>
        <end position="295"/>
    </location>
</feature>
<dbReference type="OrthoDB" id="5841748at2759"/>
<evidence type="ECO:0000259" key="4">
    <source>
        <dbReference type="Pfam" id="PF04389"/>
    </source>
</evidence>
<dbReference type="Gene3D" id="1.20.930.40">
    <property type="entry name" value="Transferrin receptor-like, dimerisation domain"/>
    <property type="match status" value="1"/>
</dbReference>
<keyword evidence="6" id="KW-1185">Reference proteome</keyword>
<dbReference type="CDD" id="cd08022">
    <property type="entry name" value="M28_PSMA_like"/>
    <property type="match status" value="1"/>
</dbReference>
<feature type="domain" description="Peptidase M28" evidence="4">
    <location>
        <begin position="393"/>
        <end position="530"/>
    </location>
</feature>
<evidence type="ECO:0008006" key="7">
    <source>
        <dbReference type="Google" id="ProtNLM"/>
    </source>
</evidence>
<dbReference type="InterPro" id="IPR046450">
    <property type="entry name" value="PA_dom_sf"/>
</dbReference>
<dbReference type="SUPFAM" id="SSF53187">
    <property type="entry name" value="Zn-dependent exopeptidases"/>
    <property type="match status" value="1"/>
</dbReference>
<evidence type="ECO:0000256" key="1">
    <source>
        <dbReference type="ARBA" id="ARBA00005634"/>
    </source>
</evidence>
<dbReference type="InterPro" id="IPR003137">
    <property type="entry name" value="PA_domain"/>
</dbReference>
<dbReference type="PANTHER" id="PTHR10404:SF46">
    <property type="entry name" value="VACUOLAR PROTEIN SORTING-ASSOCIATED PROTEIN 70"/>
    <property type="match status" value="1"/>
</dbReference>
<dbReference type="SUPFAM" id="SSF47672">
    <property type="entry name" value="Transferrin receptor-like dimerisation domain"/>
    <property type="match status" value="1"/>
</dbReference>
<protein>
    <recommendedName>
        <fullName evidence="7">Zn-dependent exopeptidase</fullName>
    </recommendedName>
</protein>
<feature type="domain" description="Transferrin receptor-like dimerisation" evidence="3">
    <location>
        <begin position="769"/>
        <end position="858"/>
    </location>
</feature>
<dbReference type="Gene3D" id="3.40.630.10">
    <property type="entry name" value="Zn peptidases"/>
    <property type="match status" value="1"/>
</dbReference>
<evidence type="ECO:0000313" key="6">
    <source>
        <dbReference type="Proteomes" id="UP000886523"/>
    </source>
</evidence>
<evidence type="ECO:0000313" key="5">
    <source>
        <dbReference type="EMBL" id="KAF9521022.1"/>
    </source>
</evidence>
<dbReference type="Pfam" id="PF02225">
    <property type="entry name" value="PA"/>
    <property type="match status" value="1"/>
</dbReference>
<dbReference type="InterPro" id="IPR036757">
    <property type="entry name" value="TFR-like_dimer_dom_sf"/>
</dbReference>
<comment type="caution">
    <text evidence="5">The sequence shown here is derived from an EMBL/GenBank/DDBJ whole genome shotgun (WGS) entry which is preliminary data.</text>
</comment>
<gene>
    <name evidence="5" type="ORF">BS47DRAFT_1374558</name>
</gene>
<organism evidence="5 6">
    <name type="scientific">Hydnum rufescens UP504</name>
    <dbReference type="NCBI Taxonomy" id="1448309"/>
    <lineage>
        <taxon>Eukaryota</taxon>
        <taxon>Fungi</taxon>
        <taxon>Dikarya</taxon>
        <taxon>Basidiomycota</taxon>
        <taxon>Agaricomycotina</taxon>
        <taxon>Agaricomycetes</taxon>
        <taxon>Cantharellales</taxon>
        <taxon>Hydnaceae</taxon>
        <taxon>Hydnum</taxon>
    </lineage>
</organism>
<name>A0A9P6BC34_9AGAM</name>
<dbReference type="AlphaFoldDB" id="A0A9P6BC34"/>